<accession>A0AAD7JP77</accession>
<evidence type="ECO:0000313" key="2">
    <source>
        <dbReference type="EMBL" id="KAJ7768818.1"/>
    </source>
</evidence>
<organism evidence="2 3">
    <name type="scientific">Mycena metata</name>
    <dbReference type="NCBI Taxonomy" id="1033252"/>
    <lineage>
        <taxon>Eukaryota</taxon>
        <taxon>Fungi</taxon>
        <taxon>Dikarya</taxon>
        <taxon>Basidiomycota</taxon>
        <taxon>Agaricomycotina</taxon>
        <taxon>Agaricomycetes</taxon>
        <taxon>Agaricomycetidae</taxon>
        <taxon>Agaricales</taxon>
        <taxon>Marasmiineae</taxon>
        <taxon>Mycenaceae</taxon>
        <taxon>Mycena</taxon>
    </lineage>
</organism>
<feature type="compositionally biased region" description="Basic and acidic residues" evidence="1">
    <location>
        <begin position="103"/>
        <end position="121"/>
    </location>
</feature>
<reference evidence="2" key="1">
    <citation type="submission" date="2023-03" db="EMBL/GenBank/DDBJ databases">
        <title>Massive genome expansion in bonnet fungi (Mycena s.s.) driven by repeated elements and novel gene families across ecological guilds.</title>
        <authorList>
            <consortium name="Lawrence Berkeley National Laboratory"/>
            <person name="Harder C.B."/>
            <person name="Miyauchi S."/>
            <person name="Viragh M."/>
            <person name="Kuo A."/>
            <person name="Thoen E."/>
            <person name="Andreopoulos B."/>
            <person name="Lu D."/>
            <person name="Skrede I."/>
            <person name="Drula E."/>
            <person name="Henrissat B."/>
            <person name="Morin E."/>
            <person name="Kohler A."/>
            <person name="Barry K."/>
            <person name="LaButti K."/>
            <person name="Morin E."/>
            <person name="Salamov A."/>
            <person name="Lipzen A."/>
            <person name="Mereny Z."/>
            <person name="Hegedus B."/>
            <person name="Baldrian P."/>
            <person name="Stursova M."/>
            <person name="Weitz H."/>
            <person name="Taylor A."/>
            <person name="Grigoriev I.V."/>
            <person name="Nagy L.G."/>
            <person name="Martin F."/>
            <person name="Kauserud H."/>
        </authorList>
    </citation>
    <scope>NUCLEOTIDE SEQUENCE</scope>
    <source>
        <strain evidence="2">CBHHK182m</strain>
    </source>
</reference>
<dbReference type="Proteomes" id="UP001215598">
    <property type="component" value="Unassembled WGS sequence"/>
</dbReference>
<proteinExistence type="predicted"/>
<dbReference type="AlphaFoldDB" id="A0AAD7JP77"/>
<evidence type="ECO:0000313" key="3">
    <source>
        <dbReference type="Proteomes" id="UP001215598"/>
    </source>
</evidence>
<evidence type="ECO:0000256" key="1">
    <source>
        <dbReference type="SAM" id="MobiDB-lite"/>
    </source>
</evidence>
<name>A0AAD7JP77_9AGAR</name>
<feature type="region of interest" description="Disordered" evidence="1">
    <location>
        <begin position="103"/>
        <end position="144"/>
    </location>
</feature>
<keyword evidence="3" id="KW-1185">Reference proteome</keyword>
<sequence>MKIPSTDGRPGIIKLELLAACVLRAAQRLDADGWDGIWAAEASELKWEDRGGSGDAVYTRPPPDPTYTYLAHPQRGSSAASRRLGFDRAGLYLTRRWEAEVEEVSAKRADDPRRRNADANRDVPSFAFTPRRPRPSFAGSAPRGRERGVWEVEGCVWQLAAMSRRRPSGSGL</sequence>
<comment type="caution">
    <text evidence="2">The sequence shown here is derived from an EMBL/GenBank/DDBJ whole genome shotgun (WGS) entry which is preliminary data.</text>
</comment>
<protein>
    <submittedName>
        <fullName evidence="2">Uncharacterized protein</fullName>
    </submittedName>
</protein>
<dbReference type="EMBL" id="JARKIB010000019">
    <property type="protein sequence ID" value="KAJ7768818.1"/>
    <property type="molecule type" value="Genomic_DNA"/>
</dbReference>
<gene>
    <name evidence="2" type="ORF">B0H16DRAFT_1452751</name>
</gene>